<evidence type="ECO:0000256" key="4">
    <source>
        <dbReference type="ARBA" id="ARBA00022741"/>
    </source>
</evidence>
<evidence type="ECO:0000256" key="2">
    <source>
        <dbReference type="ARBA" id="ARBA00012438"/>
    </source>
</evidence>
<dbReference type="GO" id="GO:0000160">
    <property type="term" value="P:phosphorelay signal transduction system"/>
    <property type="evidence" value="ECO:0007669"/>
    <property type="project" value="UniProtKB-KW"/>
</dbReference>
<dbReference type="EC" id="2.7.13.3" evidence="2"/>
<keyword evidence="9" id="KW-0812">Transmembrane</keyword>
<dbReference type="InterPro" id="IPR003594">
    <property type="entry name" value="HATPase_dom"/>
</dbReference>
<feature type="transmembrane region" description="Helical" evidence="9">
    <location>
        <begin position="18"/>
        <end position="35"/>
    </location>
</feature>
<dbReference type="OrthoDB" id="1791938at2"/>
<proteinExistence type="predicted"/>
<dbReference type="Gene3D" id="3.30.565.10">
    <property type="entry name" value="Histidine kinase-like ATPase, C-terminal domain"/>
    <property type="match status" value="1"/>
</dbReference>
<evidence type="ECO:0000256" key="3">
    <source>
        <dbReference type="ARBA" id="ARBA00022679"/>
    </source>
</evidence>
<evidence type="ECO:0000256" key="6">
    <source>
        <dbReference type="ARBA" id="ARBA00022840"/>
    </source>
</evidence>
<evidence type="ECO:0000313" key="11">
    <source>
        <dbReference type="EMBL" id="KNY27892.1"/>
    </source>
</evidence>
<accession>A0A0L6JR81</accession>
<keyword evidence="9" id="KW-0472">Membrane</keyword>
<comment type="caution">
    <text evidence="11">The sequence shown here is derived from an EMBL/GenBank/DDBJ whole genome shotgun (WGS) entry which is preliminary data.</text>
</comment>
<dbReference type="GO" id="GO:0005524">
    <property type="term" value="F:ATP binding"/>
    <property type="evidence" value="ECO:0007669"/>
    <property type="project" value="UniProtKB-KW"/>
</dbReference>
<dbReference type="PANTHER" id="PTHR43065:SF46">
    <property type="entry name" value="C4-DICARBOXYLATE TRANSPORT SENSOR PROTEIN DCTB"/>
    <property type="match status" value="1"/>
</dbReference>
<keyword evidence="7" id="KW-0902">Two-component regulatory system</keyword>
<dbReference type="STRING" id="398512.Bccel_3163"/>
<keyword evidence="12" id="KW-1185">Reference proteome</keyword>
<keyword evidence="5 11" id="KW-0418">Kinase</keyword>
<dbReference type="PRINTS" id="PR00344">
    <property type="entry name" value="BCTRLSENSOR"/>
</dbReference>
<dbReference type="RefSeq" id="WP_050753505.1">
    <property type="nucleotide sequence ID" value="NZ_JQKC01000017.1"/>
</dbReference>
<dbReference type="Pfam" id="PF02518">
    <property type="entry name" value="HATPase_c"/>
    <property type="match status" value="1"/>
</dbReference>
<evidence type="ECO:0000256" key="5">
    <source>
        <dbReference type="ARBA" id="ARBA00022777"/>
    </source>
</evidence>
<keyword evidence="4" id="KW-0547">Nucleotide-binding</keyword>
<dbReference type="InterPro" id="IPR036890">
    <property type="entry name" value="HATPase_C_sf"/>
</dbReference>
<dbReference type="InterPro" id="IPR004358">
    <property type="entry name" value="Sig_transdc_His_kin-like_C"/>
</dbReference>
<evidence type="ECO:0000256" key="9">
    <source>
        <dbReference type="SAM" id="Phobius"/>
    </source>
</evidence>
<evidence type="ECO:0000313" key="12">
    <source>
        <dbReference type="Proteomes" id="UP000036923"/>
    </source>
</evidence>
<dbReference type="PATRIC" id="fig|398512.5.peg.3311"/>
<keyword evidence="3" id="KW-0808">Transferase</keyword>
<dbReference type="InterPro" id="IPR005467">
    <property type="entry name" value="His_kinase_dom"/>
</dbReference>
<evidence type="ECO:0000259" key="10">
    <source>
        <dbReference type="PROSITE" id="PS50109"/>
    </source>
</evidence>
<keyword evidence="6" id="KW-0067">ATP-binding</keyword>
<feature type="coiled-coil region" evidence="8">
    <location>
        <begin position="178"/>
        <end position="205"/>
    </location>
</feature>
<feature type="transmembrane region" description="Helical" evidence="9">
    <location>
        <begin position="47"/>
        <end position="64"/>
    </location>
</feature>
<dbReference type="SUPFAM" id="SSF55874">
    <property type="entry name" value="ATPase domain of HSP90 chaperone/DNA topoisomerase II/histidine kinase"/>
    <property type="match status" value="1"/>
</dbReference>
<feature type="domain" description="Histidine kinase" evidence="10">
    <location>
        <begin position="217"/>
        <end position="449"/>
    </location>
</feature>
<dbReference type="PANTHER" id="PTHR43065">
    <property type="entry name" value="SENSOR HISTIDINE KINASE"/>
    <property type="match status" value="1"/>
</dbReference>
<keyword evidence="8" id="KW-0175">Coiled coil</keyword>
<evidence type="ECO:0000256" key="1">
    <source>
        <dbReference type="ARBA" id="ARBA00000085"/>
    </source>
</evidence>
<dbReference type="SMART" id="SM00387">
    <property type="entry name" value="HATPase_c"/>
    <property type="match status" value="1"/>
</dbReference>
<dbReference type="GO" id="GO:0004673">
    <property type="term" value="F:protein histidine kinase activity"/>
    <property type="evidence" value="ECO:0007669"/>
    <property type="project" value="UniProtKB-EC"/>
</dbReference>
<protein>
    <recommendedName>
        <fullName evidence="2">histidine kinase</fullName>
        <ecNumber evidence="2">2.7.13.3</ecNumber>
    </recommendedName>
</protein>
<sequence>MVNKTSSSIIILHKKNNLYLCIVLLTVFIFGLALLPFSKNINNSYKVYMALLLIFDIVSILFIFLSKYIKYNIKKYLYIIVGYASVPFSVYLQSGTIDNTYLGFLALVTASLYADYAYLLFVTAISLFVNEAMYIISSSEFFPVFNQEQFYSYMFCLFIAGLILSFGVKAIVTYIGHNEELKLLNKKVEKALSDLKKAQEKLIHKDRLSGLGQMIGGIAHNLKTPIMSISGPLVALNDLIDEYNVSINDPNVEKSDHFAIAADMKEWLRKIYPHLEYMTDIIDTVKEQATQLNTNELISDSAFSIEDLINRINLLMSHSIKASKCKLNIKNEIHEDIKVKGEIVTLLQVINNLIQNSIHAYNDQTGEIDLIINQEEKFIELCVKDYGSGIPDFVKYKIFNQMITSKGKNGTGMGLYMSYSAIKGKFGGDMRFESSDQGTSFYVILPTASM</sequence>
<comment type="catalytic activity">
    <reaction evidence="1">
        <text>ATP + protein L-histidine = ADP + protein N-phospho-L-histidine.</text>
        <dbReference type="EC" id="2.7.13.3"/>
    </reaction>
</comment>
<gene>
    <name evidence="11" type="ORF">Bccel_3163</name>
</gene>
<evidence type="ECO:0000256" key="8">
    <source>
        <dbReference type="SAM" id="Coils"/>
    </source>
</evidence>
<evidence type="ECO:0000256" key="7">
    <source>
        <dbReference type="ARBA" id="ARBA00023012"/>
    </source>
</evidence>
<feature type="transmembrane region" description="Helical" evidence="9">
    <location>
        <begin position="150"/>
        <end position="176"/>
    </location>
</feature>
<keyword evidence="9" id="KW-1133">Transmembrane helix</keyword>
<dbReference type="Proteomes" id="UP000036923">
    <property type="component" value="Unassembled WGS sequence"/>
</dbReference>
<name>A0A0L6JR81_9FIRM</name>
<organism evidence="11 12">
    <name type="scientific">Pseudobacteroides cellulosolvens ATCC 35603 = DSM 2933</name>
    <dbReference type="NCBI Taxonomy" id="398512"/>
    <lineage>
        <taxon>Bacteria</taxon>
        <taxon>Bacillati</taxon>
        <taxon>Bacillota</taxon>
        <taxon>Clostridia</taxon>
        <taxon>Eubacteriales</taxon>
        <taxon>Oscillospiraceae</taxon>
        <taxon>Pseudobacteroides</taxon>
    </lineage>
</organism>
<reference evidence="12" key="1">
    <citation type="submission" date="2015-07" db="EMBL/GenBank/DDBJ databases">
        <title>Near-Complete Genome Sequence of the Cellulolytic Bacterium Bacteroides (Pseudobacteroides) cellulosolvens ATCC 35603.</title>
        <authorList>
            <person name="Dassa B."/>
            <person name="Utturkar S.M."/>
            <person name="Klingeman D.M."/>
            <person name="Hurt R.A."/>
            <person name="Keller M."/>
            <person name="Xu J."/>
            <person name="Reddy Y.H.K."/>
            <person name="Borovok I."/>
            <person name="Grinberg I.R."/>
            <person name="Lamed R."/>
            <person name="Zhivin O."/>
            <person name="Bayer E.A."/>
            <person name="Brown S.D."/>
        </authorList>
    </citation>
    <scope>NUCLEOTIDE SEQUENCE [LARGE SCALE GENOMIC DNA]</scope>
    <source>
        <strain evidence="12">DSM 2933</strain>
    </source>
</reference>
<feature type="transmembrane region" description="Helical" evidence="9">
    <location>
        <begin position="104"/>
        <end position="129"/>
    </location>
</feature>
<feature type="transmembrane region" description="Helical" evidence="9">
    <location>
        <begin position="76"/>
        <end position="92"/>
    </location>
</feature>
<dbReference type="EMBL" id="LGTC01000001">
    <property type="protein sequence ID" value="KNY27892.1"/>
    <property type="molecule type" value="Genomic_DNA"/>
</dbReference>
<dbReference type="AlphaFoldDB" id="A0A0L6JR81"/>
<dbReference type="eggNOG" id="COG4191">
    <property type="taxonomic scope" value="Bacteria"/>
</dbReference>
<dbReference type="PROSITE" id="PS50109">
    <property type="entry name" value="HIS_KIN"/>
    <property type="match status" value="1"/>
</dbReference>
<dbReference type="Gene3D" id="1.10.287.130">
    <property type="match status" value="1"/>
</dbReference>